<name>A0A641S454_BACOV</name>
<evidence type="ECO:0000256" key="2">
    <source>
        <dbReference type="PROSITE-ProRule" id="PRU01360"/>
    </source>
</evidence>
<comment type="subcellular location">
    <subcellularLocation>
        <location evidence="2">Cell outer membrane</location>
        <topology evidence="2">Multi-pass membrane protein</topology>
    </subcellularLocation>
</comment>
<dbReference type="FunFam" id="2.170.130.10:FF:000003">
    <property type="entry name" value="SusC/RagA family TonB-linked outer membrane protein"/>
    <property type="match status" value="1"/>
</dbReference>
<dbReference type="EMBL" id="VWKO01000081">
    <property type="protein sequence ID" value="KAA4030764.1"/>
    <property type="molecule type" value="Genomic_DNA"/>
</dbReference>
<dbReference type="SUPFAM" id="SSF49464">
    <property type="entry name" value="Carboxypeptidase regulatory domain-like"/>
    <property type="match status" value="1"/>
</dbReference>
<feature type="chain" id="PRO_5024837919" evidence="3">
    <location>
        <begin position="26"/>
        <end position="223"/>
    </location>
</feature>
<dbReference type="SUPFAM" id="SSF56935">
    <property type="entry name" value="Porins"/>
    <property type="match status" value="1"/>
</dbReference>
<dbReference type="Pfam" id="PF13715">
    <property type="entry name" value="CarbopepD_reg_2"/>
    <property type="match status" value="1"/>
</dbReference>
<evidence type="ECO:0000256" key="3">
    <source>
        <dbReference type="SAM" id="SignalP"/>
    </source>
</evidence>
<keyword evidence="2" id="KW-1134">Transmembrane beta strand</keyword>
<feature type="domain" description="TonB-dependent receptor plug" evidence="4">
    <location>
        <begin position="121"/>
        <end position="221"/>
    </location>
</feature>
<comment type="caution">
    <text evidence="5">The sequence shown here is derived from an EMBL/GenBank/DDBJ whole genome shotgun (WGS) entry which is preliminary data.</text>
</comment>
<organism evidence="5">
    <name type="scientific">Bacteroides ovatus</name>
    <dbReference type="NCBI Taxonomy" id="28116"/>
    <lineage>
        <taxon>Bacteria</taxon>
        <taxon>Pseudomonadati</taxon>
        <taxon>Bacteroidota</taxon>
        <taxon>Bacteroidia</taxon>
        <taxon>Bacteroidales</taxon>
        <taxon>Bacteroidaceae</taxon>
        <taxon>Bacteroides</taxon>
    </lineage>
</organism>
<feature type="signal peptide" evidence="3">
    <location>
        <begin position="1"/>
        <end position="25"/>
    </location>
</feature>
<dbReference type="FunFam" id="2.60.40.1120:FF:000003">
    <property type="entry name" value="Outer membrane protein Omp121"/>
    <property type="match status" value="1"/>
</dbReference>
<sequence>MKRNRLYFSFFCLCCFLLCALDVQAQQIYWKGQVKDAVSGEPMIGVSVRVKGTGSGTITDFDGNFTVKASKGDILVISYVGYKTLELDLKNKTTLGVISLGEDTETLEEVVVVGYGVQKKVSSVGSIATAKGDDLLKIGSVNSVSEALQGQMPGVVAINSTSKPGADKASLLIRGKSTWGEADPLVLVDGIERDFNDVDVNEIESISVLKDASATAVYGVKGA</sequence>
<gene>
    <name evidence="5" type="ORF">F3D60_13100</name>
</gene>
<dbReference type="GO" id="GO:0015344">
    <property type="term" value="F:siderophore uptake transmembrane transporter activity"/>
    <property type="evidence" value="ECO:0007669"/>
    <property type="project" value="TreeGrafter"/>
</dbReference>
<protein>
    <submittedName>
        <fullName evidence="5">TonB-dependent receptor plug domain-containing protein</fullName>
    </submittedName>
</protein>
<evidence type="ECO:0000259" key="4">
    <source>
        <dbReference type="Pfam" id="PF07715"/>
    </source>
</evidence>
<keyword evidence="2" id="KW-0998">Cell outer membrane</keyword>
<dbReference type="GO" id="GO:0044718">
    <property type="term" value="P:siderophore transmembrane transport"/>
    <property type="evidence" value="ECO:0007669"/>
    <property type="project" value="TreeGrafter"/>
</dbReference>
<accession>A0A641S454</accession>
<dbReference type="PROSITE" id="PS52016">
    <property type="entry name" value="TONB_DEPENDENT_REC_3"/>
    <property type="match status" value="1"/>
</dbReference>
<feature type="non-terminal residue" evidence="5">
    <location>
        <position position="223"/>
    </location>
</feature>
<keyword evidence="2" id="KW-0812">Transmembrane</keyword>
<keyword evidence="2" id="KW-0813">Transport</keyword>
<dbReference type="Gene3D" id="2.60.40.1120">
    <property type="entry name" value="Carboxypeptidase-like, regulatory domain"/>
    <property type="match status" value="1"/>
</dbReference>
<keyword evidence="2" id="KW-0472">Membrane</keyword>
<reference evidence="5" key="1">
    <citation type="journal article" date="2019" name="Nat. Med.">
        <title>A library of human gut bacterial isolates paired with longitudinal multiomics data enables mechanistic microbiome research.</title>
        <authorList>
            <person name="Poyet M."/>
            <person name="Groussin M."/>
            <person name="Gibbons S.M."/>
            <person name="Avila-Pacheco J."/>
            <person name="Jiang X."/>
            <person name="Kearney S.M."/>
            <person name="Perrotta A.R."/>
            <person name="Berdy B."/>
            <person name="Zhao S."/>
            <person name="Lieberman T.D."/>
            <person name="Swanson P.K."/>
            <person name="Smith M."/>
            <person name="Roesemann S."/>
            <person name="Alexander J.E."/>
            <person name="Rich S.A."/>
            <person name="Livny J."/>
            <person name="Vlamakis H."/>
            <person name="Clish C."/>
            <person name="Bullock K."/>
            <person name="Deik A."/>
            <person name="Scott J."/>
            <person name="Pierce K.A."/>
            <person name="Xavier R.J."/>
            <person name="Alm E.J."/>
        </authorList>
    </citation>
    <scope>NUCLEOTIDE SEQUENCE</scope>
    <source>
        <strain evidence="5">BIOML-A147</strain>
    </source>
</reference>
<dbReference type="InterPro" id="IPR039426">
    <property type="entry name" value="TonB-dep_rcpt-like"/>
</dbReference>
<dbReference type="PANTHER" id="PTHR30069:SF29">
    <property type="entry name" value="HEMOGLOBIN AND HEMOGLOBIN-HAPTOGLOBIN-BINDING PROTEIN 1-RELATED"/>
    <property type="match status" value="1"/>
</dbReference>
<dbReference type="Pfam" id="PF07715">
    <property type="entry name" value="Plug"/>
    <property type="match status" value="1"/>
</dbReference>
<evidence type="ECO:0000256" key="1">
    <source>
        <dbReference type="ARBA" id="ARBA00022729"/>
    </source>
</evidence>
<keyword evidence="1 3" id="KW-0732">Signal</keyword>
<dbReference type="GO" id="GO:0009279">
    <property type="term" value="C:cell outer membrane"/>
    <property type="evidence" value="ECO:0007669"/>
    <property type="project" value="UniProtKB-SubCell"/>
</dbReference>
<comment type="similarity">
    <text evidence="2">Belongs to the TonB-dependent receptor family.</text>
</comment>
<dbReference type="Gene3D" id="2.170.130.10">
    <property type="entry name" value="TonB-dependent receptor, plug domain"/>
    <property type="match status" value="1"/>
</dbReference>
<keyword evidence="5" id="KW-0675">Receptor</keyword>
<dbReference type="InterPro" id="IPR037066">
    <property type="entry name" value="Plug_dom_sf"/>
</dbReference>
<dbReference type="AlphaFoldDB" id="A0A641S454"/>
<evidence type="ECO:0000313" key="5">
    <source>
        <dbReference type="EMBL" id="KAA4030764.1"/>
    </source>
</evidence>
<dbReference type="InterPro" id="IPR012910">
    <property type="entry name" value="Plug_dom"/>
</dbReference>
<dbReference type="InterPro" id="IPR008969">
    <property type="entry name" value="CarboxyPept-like_regulatory"/>
</dbReference>
<proteinExistence type="inferred from homology"/>
<dbReference type="PANTHER" id="PTHR30069">
    <property type="entry name" value="TONB-DEPENDENT OUTER MEMBRANE RECEPTOR"/>
    <property type="match status" value="1"/>
</dbReference>